<dbReference type="PANTHER" id="PTHR46929:SF13">
    <property type="entry name" value="MYB_SANT-LIKE DNA-BINDING DOMAIN PROTEIN"/>
    <property type="match status" value="1"/>
</dbReference>
<accession>A0AAN8YGW3</accession>
<reference evidence="1 2" key="1">
    <citation type="submission" date="2024-02" db="EMBL/GenBank/DDBJ databases">
        <title>de novo genome assembly of Solanum bulbocastanum strain 11H21.</title>
        <authorList>
            <person name="Hosaka A.J."/>
        </authorList>
    </citation>
    <scope>NUCLEOTIDE SEQUENCE [LARGE SCALE GENOMIC DNA]</scope>
    <source>
        <tissue evidence="1">Young leaves</tissue>
    </source>
</reference>
<protein>
    <submittedName>
        <fullName evidence="1">Uncharacterized protein</fullName>
    </submittedName>
</protein>
<gene>
    <name evidence="1" type="ORF">RDI58_010567</name>
</gene>
<evidence type="ECO:0000313" key="1">
    <source>
        <dbReference type="EMBL" id="KAK6791486.1"/>
    </source>
</evidence>
<comment type="caution">
    <text evidence="1">The sequence shown here is derived from an EMBL/GenBank/DDBJ whole genome shotgun (WGS) entry which is preliminary data.</text>
</comment>
<dbReference type="AlphaFoldDB" id="A0AAN8YGW3"/>
<organism evidence="1 2">
    <name type="scientific">Solanum bulbocastanum</name>
    <name type="common">Wild potato</name>
    <dbReference type="NCBI Taxonomy" id="147425"/>
    <lineage>
        <taxon>Eukaryota</taxon>
        <taxon>Viridiplantae</taxon>
        <taxon>Streptophyta</taxon>
        <taxon>Embryophyta</taxon>
        <taxon>Tracheophyta</taxon>
        <taxon>Spermatophyta</taxon>
        <taxon>Magnoliopsida</taxon>
        <taxon>eudicotyledons</taxon>
        <taxon>Gunneridae</taxon>
        <taxon>Pentapetalae</taxon>
        <taxon>asterids</taxon>
        <taxon>lamiids</taxon>
        <taxon>Solanales</taxon>
        <taxon>Solanaceae</taxon>
        <taxon>Solanoideae</taxon>
        <taxon>Solaneae</taxon>
        <taxon>Solanum</taxon>
    </lineage>
</organism>
<evidence type="ECO:0000313" key="2">
    <source>
        <dbReference type="Proteomes" id="UP001371456"/>
    </source>
</evidence>
<sequence length="68" mass="7922">MRNIMKQFSKCYYTFQMGMAWNPITNMWDAKPEAKPEAADLRTKSIRNYDKLMMLCGKDKASGKHAKT</sequence>
<dbReference type="EMBL" id="JBANQN010000004">
    <property type="protein sequence ID" value="KAK6791486.1"/>
    <property type="molecule type" value="Genomic_DNA"/>
</dbReference>
<dbReference type="Proteomes" id="UP001371456">
    <property type="component" value="Unassembled WGS sequence"/>
</dbReference>
<name>A0AAN8YGW3_SOLBU</name>
<dbReference type="PANTHER" id="PTHR46929">
    <property type="entry name" value="EXPRESSED PROTEIN"/>
    <property type="match status" value="1"/>
</dbReference>
<keyword evidence="2" id="KW-1185">Reference proteome</keyword>
<proteinExistence type="predicted"/>